<keyword evidence="1" id="KW-1133">Transmembrane helix</keyword>
<feature type="transmembrane region" description="Helical" evidence="1">
    <location>
        <begin position="36"/>
        <end position="54"/>
    </location>
</feature>
<evidence type="ECO:0000256" key="1">
    <source>
        <dbReference type="SAM" id="Phobius"/>
    </source>
</evidence>
<keyword evidence="1" id="KW-0472">Membrane</keyword>
<dbReference type="EMBL" id="CP132507">
    <property type="protein sequence ID" value="WNO04684.1"/>
    <property type="molecule type" value="Genomic_DNA"/>
</dbReference>
<evidence type="ECO:0000313" key="2">
    <source>
        <dbReference type="EMBL" id="WNO04684.1"/>
    </source>
</evidence>
<organism evidence="2 3">
    <name type="scientific">Rhodoferax mekongensis</name>
    <dbReference type="NCBI Taxonomy" id="3068341"/>
    <lineage>
        <taxon>Bacteria</taxon>
        <taxon>Pseudomonadati</taxon>
        <taxon>Pseudomonadota</taxon>
        <taxon>Betaproteobacteria</taxon>
        <taxon>Burkholderiales</taxon>
        <taxon>Comamonadaceae</taxon>
        <taxon>Rhodoferax</taxon>
    </lineage>
</organism>
<evidence type="ECO:0000313" key="3">
    <source>
        <dbReference type="Proteomes" id="UP001302257"/>
    </source>
</evidence>
<feature type="transmembrane region" description="Helical" evidence="1">
    <location>
        <begin position="6"/>
        <end position="24"/>
    </location>
</feature>
<sequence>MDIDFFTPQWIGLALSLPVMYAAWHEYSARNTRDAKLLAGFGVGGLLLSAAGFAL</sequence>
<dbReference type="RefSeq" id="WP_313867515.1">
    <property type="nucleotide sequence ID" value="NZ_CP132507.1"/>
</dbReference>
<keyword evidence="3" id="KW-1185">Reference proteome</keyword>
<name>A0ABZ0B100_9BURK</name>
<gene>
    <name evidence="2" type="ORF">RAN89_17620</name>
</gene>
<proteinExistence type="predicted"/>
<reference evidence="2 3" key="1">
    <citation type="submission" date="2023-08" db="EMBL/GenBank/DDBJ databases">
        <title>Rhodoferax potami sp. nov. and Rhodoferax mekongensis sp. nov., isolated from the Mekong River in Thailand.</title>
        <authorList>
            <person name="Kitikhun S."/>
            <person name="Charoenyingcharoen P."/>
            <person name="Siriarchawattana P."/>
            <person name="Likhitrattanapisal S."/>
            <person name="Nilsakha T."/>
            <person name="Chanpet A."/>
            <person name="Rattanawaree P."/>
            <person name="Ingsriswang S."/>
        </authorList>
    </citation>
    <scope>NUCLEOTIDE SEQUENCE [LARGE SCALE GENOMIC DNA]</scope>
    <source>
        <strain evidence="2 3">TBRC 17307</strain>
    </source>
</reference>
<keyword evidence="1" id="KW-0812">Transmembrane</keyword>
<protein>
    <submittedName>
        <fullName evidence="2">Uncharacterized protein</fullName>
    </submittedName>
</protein>
<accession>A0ABZ0B100</accession>
<dbReference type="Proteomes" id="UP001302257">
    <property type="component" value="Chromosome"/>
</dbReference>